<organism evidence="4">
    <name type="scientific">Hydatigena taeniaeformis</name>
    <name type="common">Feline tapeworm</name>
    <name type="synonym">Taenia taeniaeformis</name>
    <dbReference type="NCBI Taxonomy" id="6205"/>
    <lineage>
        <taxon>Eukaryota</taxon>
        <taxon>Metazoa</taxon>
        <taxon>Spiralia</taxon>
        <taxon>Lophotrochozoa</taxon>
        <taxon>Platyhelminthes</taxon>
        <taxon>Cestoda</taxon>
        <taxon>Eucestoda</taxon>
        <taxon>Cyclophyllidea</taxon>
        <taxon>Taeniidae</taxon>
        <taxon>Hydatigera</taxon>
    </lineage>
</organism>
<proteinExistence type="predicted"/>
<evidence type="ECO:0000313" key="4">
    <source>
        <dbReference type="WBParaSite" id="TTAC_0000989001-mRNA-1"/>
    </source>
</evidence>
<dbReference type="EMBL" id="UYWX01021125">
    <property type="protein sequence ID" value="VDM34837.1"/>
    <property type="molecule type" value="Genomic_DNA"/>
</dbReference>
<protein>
    <submittedName>
        <fullName evidence="4">SWIM-type domain-containing protein</fullName>
    </submittedName>
</protein>
<evidence type="ECO:0000313" key="3">
    <source>
        <dbReference type="Proteomes" id="UP000274429"/>
    </source>
</evidence>
<feature type="compositionally biased region" description="Acidic residues" evidence="1">
    <location>
        <begin position="128"/>
        <end position="140"/>
    </location>
</feature>
<reference evidence="4" key="1">
    <citation type="submission" date="2017-02" db="UniProtKB">
        <authorList>
            <consortium name="WormBaseParasite"/>
        </authorList>
    </citation>
    <scope>IDENTIFICATION</scope>
</reference>
<dbReference type="WBParaSite" id="TTAC_0000989001-mRNA-1">
    <property type="protein sequence ID" value="TTAC_0000989001-mRNA-1"/>
    <property type="gene ID" value="TTAC_0000989001"/>
</dbReference>
<dbReference type="AlphaFoldDB" id="A0A0R3X8L5"/>
<reference evidence="2 3" key="2">
    <citation type="submission" date="2018-11" db="EMBL/GenBank/DDBJ databases">
        <authorList>
            <consortium name="Pathogen Informatics"/>
        </authorList>
    </citation>
    <scope>NUCLEOTIDE SEQUENCE [LARGE SCALE GENOMIC DNA]</scope>
</reference>
<feature type="region of interest" description="Disordered" evidence="1">
    <location>
        <begin position="122"/>
        <end position="143"/>
    </location>
</feature>
<dbReference type="Proteomes" id="UP000274429">
    <property type="component" value="Unassembled WGS sequence"/>
</dbReference>
<name>A0A0R3X8L5_HYDTA</name>
<sequence>MLESTQPTRTMFACERKDLLVVQLDTSLVSLCNCTLGQSHWQCLEIWAFLYIRCRLALEPHVYAQRLSTAILSSLRRPASSDVPGKLRVLWKAREWEGRAAILHPPPLISIGLAVTPNNGQKCRQSNEVEEDGDEKEEEKEDFRREQRLVMSEEWILEDHSDFIPTPNHGLLHLSNALTIFAWWTLGVSTLLSLFDNVDLAAQSLQSSTVRTRFTGHLNARQDFLRN</sequence>
<evidence type="ECO:0000313" key="2">
    <source>
        <dbReference type="EMBL" id="VDM34837.1"/>
    </source>
</evidence>
<keyword evidence="3" id="KW-1185">Reference proteome</keyword>
<evidence type="ECO:0000256" key="1">
    <source>
        <dbReference type="SAM" id="MobiDB-lite"/>
    </source>
</evidence>
<gene>
    <name evidence="2" type="ORF">TTAC_LOCUS9875</name>
</gene>
<accession>A0A0R3X8L5</accession>